<evidence type="ECO:0000313" key="1">
    <source>
        <dbReference type="EMBL" id="ABU82562.1"/>
    </source>
</evidence>
<dbReference type="GeneID" id="5562046"/>
<dbReference type="EMBL" id="CP000816">
    <property type="protein sequence ID" value="ABU82562.1"/>
    <property type="molecule type" value="Genomic_DNA"/>
</dbReference>
<dbReference type="AlphaFoldDB" id="A8ACB0"/>
<evidence type="ECO:0000313" key="2">
    <source>
        <dbReference type="Proteomes" id="UP000000262"/>
    </source>
</evidence>
<reference evidence="1 2" key="1">
    <citation type="journal article" date="2008" name="Genome Biol.">
        <title>A genomic analysis of the archaeal system Ignicoccus hospitalis-Nanoarchaeum equitans.</title>
        <authorList>
            <person name="Podar M."/>
            <person name="Anderson I."/>
            <person name="Makarova K.S."/>
            <person name="Elkins J.G."/>
            <person name="Ivanova N."/>
            <person name="Wall M.A."/>
            <person name="Lykidis A."/>
            <person name="Mavromatis K."/>
            <person name="Sun H."/>
            <person name="Hudson M.E."/>
            <person name="Chen W."/>
            <person name="Deciu C."/>
            <person name="Hutchison D."/>
            <person name="Eads J.R."/>
            <person name="Anderson A."/>
            <person name="Fernandes F."/>
            <person name="Szeto E."/>
            <person name="Lapidus A."/>
            <person name="Kyrpides N.C."/>
            <person name="Saier M.H.Jr."/>
            <person name="Richardson P.M."/>
            <person name="Rachel R."/>
            <person name="Huber H."/>
            <person name="Eisen J.A."/>
            <person name="Koonin E.V."/>
            <person name="Keller M."/>
            <person name="Stetter K.O."/>
        </authorList>
    </citation>
    <scope>NUCLEOTIDE SEQUENCE [LARGE SCALE GENOMIC DNA]</scope>
    <source>
        <strain evidence="2">KIN4/I / DSM 18386 / JCM 14125</strain>
    </source>
</reference>
<sequence length="169" mass="19727">MRLVWDYENGVVIDIETGEVVDYIVDFYVSEERFADKRVGSKISEEERALLKGTEIVKELNERGYRDVRGTFVQYKLGLTNKTVKSLEKVERLPEVPAELRTDFEYYLKLIERDPVLSARPKRSKHLMALVCAYVVNGKNVREVSKRYNVGEKTLRKLLALARERIIRT</sequence>
<dbReference type="OrthoDB" id="385524at2157"/>
<dbReference type="HOGENOM" id="CLU_1574946_0_0_2"/>
<accession>A8ACB0</accession>
<gene>
    <name evidence="1" type="ordered locus">Igni_1386</name>
</gene>
<organism evidence="1 2">
    <name type="scientific">Ignicoccus hospitalis (strain KIN4/I / DSM 18386 / JCM 14125)</name>
    <dbReference type="NCBI Taxonomy" id="453591"/>
    <lineage>
        <taxon>Archaea</taxon>
        <taxon>Thermoproteota</taxon>
        <taxon>Thermoprotei</taxon>
        <taxon>Desulfurococcales</taxon>
        <taxon>Desulfurococcaceae</taxon>
        <taxon>Ignicoccus</taxon>
    </lineage>
</organism>
<dbReference type="STRING" id="453591.Igni_1386"/>
<keyword evidence="2" id="KW-1185">Reference proteome</keyword>
<name>A8ACB0_IGNH4</name>
<dbReference type="Proteomes" id="UP000000262">
    <property type="component" value="Chromosome"/>
</dbReference>
<proteinExistence type="predicted"/>
<dbReference type="eggNOG" id="arCOG05931">
    <property type="taxonomic scope" value="Archaea"/>
</dbReference>
<dbReference type="RefSeq" id="WP_012123526.1">
    <property type="nucleotide sequence ID" value="NC_009776.1"/>
</dbReference>
<protein>
    <submittedName>
        <fullName evidence="1">Uncharacterized protein</fullName>
    </submittedName>
</protein>
<dbReference type="KEGG" id="iho:Igni_1386"/>